<keyword evidence="2" id="KW-1185">Reference proteome</keyword>
<organism evidence="1 2">
    <name type="scientific">Aphis craccivora</name>
    <name type="common">Cowpea aphid</name>
    <dbReference type="NCBI Taxonomy" id="307492"/>
    <lineage>
        <taxon>Eukaryota</taxon>
        <taxon>Metazoa</taxon>
        <taxon>Ecdysozoa</taxon>
        <taxon>Arthropoda</taxon>
        <taxon>Hexapoda</taxon>
        <taxon>Insecta</taxon>
        <taxon>Pterygota</taxon>
        <taxon>Neoptera</taxon>
        <taxon>Paraneoptera</taxon>
        <taxon>Hemiptera</taxon>
        <taxon>Sternorrhyncha</taxon>
        <taxon>Aphidomorpha</taxon>
        <taxon>Aphidoidea</taxon>
        <taxon>Aphididae</taxon>
        <taxon>Aphidini</taxon>
        <taxon>Aphis</taxon>
        <taxon>Aphis</taxon>
    </lineage>
</organism>
<accession>A0A6G0VYF2</accession>
<evidence type="ECO:0000313" key="2">
    <source>
        <dbReference type="Proteomes" id="UP000478052"/>
    </source>
</evidence>
<comment type="caution">
    <text evidence="1">The sequence shown here is derived from an EMBL/GenBank/DDBJ whole genome shotgun (WGS) entry which is preliminary data.</text>
</comment>
<evidence type="ECO:0000313" key="1">
    <source>
        <dbReference type="EMBL" id="KAF0714123.1"/>
    </source>
</evidence>
<sequence>LSKDSFGVLMHLIVEYVKHRTKRNVALSPEVQFLITLCYFATGTFQAVIGDHIRVNKSTVCRTIKRVSTDIALLNIKNFDKVKDVINTFNENDAMSIQKVQDVFRDNSIKNELAVILANFQCITETILQIEKSGANLRETILLVKNVEIRLSEGGIGIEFAKLKLMQVLSKNPGYSQIIKICGILSGEISNDNEGIEELTPEDISCFKYAPIVSCDIERSFSKYKSMLRDNRRSLEFENIKRHFVTSCWYSFQN</sequence>
<dbReference type="Proteomes" id="UP000478052">
    <property type="component" value="Unassembled WGS sequence"/>
</dbReference>
<protein>
    <submittedName>
        <fullName evidence="1">Putative nuclease HARBI1</fullName>
    </submittedName>
</protein>
<dbReference type="AlphaFoldDB" id="A0A6G0VYF2"/>
<feature type="non-terminal residue" evidence="1">
    <location>
        <position position="1"/>
    </location>
</feature>
<proteinExistence type="predicted"/>
<dbReference type="EMBL" id="VUJU01010488">
    <property type="protein sequence ID" value="KAF0714123.1"/>
    <property type="molecule type" value="Genomic_DNA"/>
</dbReference>
<gene>
    <name evidence="1" type="ORF">FWK35_00025010</name>
</gene>
<reference evidence="1 2" key="1">
    <citation type="submission" date="2019-08" db="EMBL/GenBank/DDBJ databases">
        <title>Whole genome of Aphis craccivora.</title>
        <authorList>
            <person name="Voronova N.V."/>
            <person name="Shulinski R.S."/>
            <person name="Bandarenka Y.V."/>
            <person name="Zhorov D.G."/>
            <person name="Warner D."/>
        </authorList>
    </citation>
    <scope>NUCLEOTIDE SEQUENCE [LARGE SCALE GENOMIC DNA]</scope>
    <source>
        <strain evidence="1">180601</strain>
        <tissue evidence="1">Whole Body</tissue>
    </source>
</reference>
<dbReference type="OrthoDB" id="6620304at2759"/>
<name>A0A6G0VYF2_APHCR</name>